<dbReference type="InterPro" id="IPR013857">
    <property type="entry name" value="NADH-UbQ_OxRdtase-assoc_prot30"/>
</dbReference>
<accession>A0AAE3WEP3</accession>
<name>A0AAE3WEP3_9RHOB</name>
<comment type="similarity">
    <text evidence="1">Belongs to the CIA30 family.</text>
</comment>
<evidence type="ECO:0000313" key="4">
    <source>
        <dbReference type="Proteomes" id="UP001226762"/>
    </source>
</evidence>
<reference evidence="3" key="1">
    <citation type="submission" date="2022-07" db="EMBL/GenBank/DDBJ databases">
        <authorList>
            <person name="Otstavnykh N."/>
            <person name="Isaeva M."/>
            <person name="Bystritskaya E."/>
        </authorList>
    </citation>
    <scope>NUCLEOTIDE SEQUENCE</scope>
    <source>
        <strain evidence="3">KCTC 52189</strain>
    </source>
</reference>
<feature type="domain" description="NADH:ubiquinone oxidoreductase intermediate-associated protein 30" evidence="2">
    <location>
        <begin position="35"/>
        <end position="171"/>
    </location>
</feature>
<dbReference type="EMBL" id="JANHAX010000004">
    <property type="protein sequence ID" value="MDQ2090990.1"/>
    <property type="molecule type" value="Genomic_DNA"/>
</dbReference>
<dbReference type="Pfam" id="PF08547">
    <property type="entry name" value="CIA30"/>
    <property type="match status" value="1"/>
</dbReference>
<reference evidence="3" key="2">
    <citation type="submission" date="2023-02" db="EMBL/GenBank/DDBJ databases">
        <title>'Rhodoalgimonas zhirmunskyi' gen. nov., isolated from a red alga.</title>
        <authorList>
            <person name="Nedashkovskaya O.I."/>
            <person name="Otstavnykh N.Y."/>
            <person name="Bystritskaya E.P."/>
            <person name="Balabanova L.A."/>
            <person name="Isaeva M.P."/>
        </authorList>
    </citation>
    <scope>NUCLEOTIDE SEQUENCE</scope>
    <source>
        <strain evidence="3">KCTC 52189</strain>
    </source>
</reference>
<sequence>MQTKLGVVAGFCAVMLAAPSARGQDRMIEDFTGSPGDRWEYISDQVMGGVSSGRVSLQRDGGQVFLRLQGEVSTANNGGFIQARLKLSERLPNTAQGLELKVRGNGQTYYVHARTGGTVLPWTFYQASFEVTPRWATVRIPFEAFQARGRMLRKTLAPEAIRSLAVVAYGRDHTADLSVADIRIY</sequence>
<protein>
    <submittedName>
        <fullName evidence="3">CIA30 family protein</fullName>
    </submittedName>
</protein>
<organism evidence="3 4">
    <name type="scientific">Marimonas arenosa</name>
    <dbReference type="NCBI Taxonomy" id="1795305"/>
    <lineage>
        <taxon>Bacteria</taxon>
        <taxon>Pseudomonadati</taxon>
        <taxon>Pseudomonadota</taxon>
        <taxon>Alphaproteobacteria</taxon>
        <taxon>Rhodobacterales</taxon>
        <taxon>Paracoccaceae</taxon>
        <taxon>Marimonas</taxon>
    </lineage>
</organism>
<keyword evidence="4" id="KW-1185">Reference proteome</keyword>
<dbReference type="Proteomes" id="UP001226762">
    <property type="component" value="Unassembled WGS sequence"/>
</dbReference>
<gene>
    <name evidence="3" type="ORF">NO357_13885</name>
</gene>
<dbReference type="InterPro" id="IPR008979">
    <property type="entry name" value="Galactose-bd-like_sf"/>
</dbReference>
<dbReference type="RefSeq" id="WP_306736279.1">
    <property type="nucleotide sequence ID" value="NZ_JANHAX010000004.1"/>
</dbReference>
<dbReference type="InterPro" id="IPR039131">
    <property type="entry name" value="NDUFAF1"/>
</dbReference>
<evidence type="ECO:0000256" key="1">
    <source>
        <dbReference type="ARBA" id="ARBA00007884"/>
    </source>
</evidence>
<dbReference type="AlphaFoldDB" id="A0AAE3WEP3"/>
<comment type="caution">
    <text evidence="3">The sequence shown here is derived from an EMBL/GenBank/DDBJ whole genome shotgun (WGS) entry which is preliminary data.</text>
</comment>
<dbReference type="PANTHER" id="PTHR13194:SF19">
    <property type="entry name" value="NAD(P)-BINDING ROSSMANN-FOLD SUPERFAMILY PROTEIN"/>
    <property type="match status" value="1"/>
</dbReference>
<dbReference type="SUPFAM" id="SSF49785">
    <property type="entry name" value="Galactose-binding domain-like"/>
    <property type="match status" value="1"/>
</dbReference>
<dbReference type="PANTHER" id="PTHR13194">
    <property type="entry name" value="COMPLEX I INTERMEDIATE-ASSOCIATED PROTEIN 30"/>
    <property type="match status" value="1"/>
</dbReference>
<evidence type="ECO:0000259" key="2">
    <source>
        <dbReference type="Pfam" id="PF08547"/>
    </source>
</evidence>
<proteinExistence type="inferred from homology"/>
<evidence type="ECO:0000313" key="3">
    <source>
        <dbReference type="EMBL" id="MDQ2090990.1"/>
    </source>
</evidence>